<evidence type="ECO:0000256" key="2">
    <source>
        <dbReference type="SAM" id="Phobius"/>
    </source>
</evidence>
<dbReference type="RefSeq" id="WP_344362293.1">
    <property type="nucleotide sequence ID" value="NZ_BAAASR010000018.1"/>
</dbReference>
<sequence>MRDFSHRSDPSGPSHPLGPPGDPRPPEAARFSGALVFALVVVVAHAVGTAFGGWAVLDENYSKREHGQDLIMPMGMAWFVALFCWGLAALQGACAVLAGRRRPWTRVVLVVCLAFVACSTLLAFIGSLASGAPSPAVLLVFCVDGAALWVVRGETARRWFSVRGPAPTPPRG</sequence>
<comment type="caution">
    <text evidence="3">The sequence shown here is derived from an EMBL/GenBank/DDBJ whole genome shotgun (WGS) entry which is preliminary data.</text>
</comment>
<accession>A0ABN3MEK1</accession>
<keyword evidence="2" id="KW-0472">Membrane</keyword>
<protein>
    <recommendedName>
        <fullName evidence="5">Integral membrane protein</fullName>
    </recommendedName>
</protein>
<evidence type="ECO:0000256" key="1">
    <source>
        <dbReference type="SAM" id="MobiDB-lite"/>
    </source>
</evidence>
<evidence type="ECO:0000313" key="4">
    <source>
        <dbReference type="Proteomes" id="UP001499942"/>
    </source>
</evidence>
<feature type="transmembrane region" description="Helical" evidence="2">
    <location>
        <begin position="107"/>
        <end position="126"/>
    </location>
</feature>
<keyword evidence="4" id="KW-1185">Reference proteome</keyword>
<feature type="transmembrane region" description="Helical" evidence="2">
    <location>
        <begin position="132"/>
        <end position="151"/>
    </location>
</feature>
<name>A0ABN3MEK1_9ACTN</name>
<keyword evidence="2" id="KW-0812">Transmembrane</keyword>
<reference evidence="3 4" key="1">
    <citation type="journal article" date="2019" name="Int. J. Syst. Evol. Microbiol.">
        <title>The Global Catalogue of Microorganisms (GCM) 10K type strain sequencing project: providing services to taxonomists for standard genome sequencing and annotation.</title>
        <authorList>
            <consortium name="The Broad Institute Genomics Platform"/>
            <consortium name="The Broad Institute Genome Sequencing Center for Infectious Disease"/>
            <person name="Wu L."/>
            <person name="Ma J."/>
        </authorList>
    </citation>
    <scope>NUCLEOTIDE SEQUENCE [LARGE SCALE GENOMIC DNA]</scope>
    <source>
        <strain evidence="3 4">JCM 5062</strain>
    </source>
</reference>
<evidence type="ECO:0000313" key="3">
    <source>
        <dbReference type="EMBL" id="GAA2500675.1"/>
    </source>
</evidence>
<organism evidence="3 4">
    <name type="scientific">Streptomyces gobitricini</name>
    <dbReference type="NCBI Taxonomy" id="68211"/>
    <lineage>
        <taxon>Bacteria</taxon>
        <taxon>Bacillati</taxon>
        <taxon>Actinomycetota</taxon>
        <taxon>Actinomycetes</taxon>
        <taxon>Kitasatosporales</taxon>
        <taxon>Streptomycetaceae</taxon>
        <taxon>Streptomyces</taxon>
    </lineage>
</organism>
<dbReference type="EMBL" id="BAAASR010000018">
    <property type="protein sequence ID" value="GAA2500675.1"/>
    <property type="molecule type" value="Genomic_DNA"/>
</dbReference>
<proteinExistence type="predicted"/>
<feature type="transmembrane region" description="Helical" evidence="2">
    <location>
        <begin position="77"/>
        <end position="98"/>
    </location>
</feature>
<feature type="transmembrane region" description="Helical" evidence="2">
    <location>
        <begin position="34"/>
        <end position="57"/>
    </location>
</feature>
<evidence type="ECO:0008006" key="5">
    <source>
        <dbReference type="Google" id="ProtNLM"/>
    </source>
</evidence>
<feature type="region of interest" description="Disordered" evidence="1">
    <location>
        <begin position="1"/>
        <end position="25"/>
    </location>
</feature>
<dbReference type="Proteomes" id="UP001499942">
    <property type="component" value="Unassembled WGS sequence"/>
</dbReference>
<gene>
    <name evidence="3" type="ORF">GCM10010393_36380</name>
</gene>
<keyword evidence="2" id="KW-1133">Transmembrane helix</keyword>